<keyword evidence="1" id="KW-0732">Signal</keyword>
<proteinExistence type="predicted"/>
<dbReference type="KEGG" id="cari:FNU76_09865"/>
<feature type="signal peptide" evidence="1">
    <location>
        <begin position="1"/>
        <end position="23"/>
    </location>
</feature>
<feature type="domain" description="AB hydrolase-1" evidence="2">
    <location>
        <begin position="33"/>
        <end position="231"/>
    </location>
</feature>
<evidence type="ECO:0000313" key="4">
    <source>
        <dbReference type="Proteomes" id="UP000317550"/>
    </source>
</evidence>
<name>A0A516SEQ8_9NEIS</name>
<organism evidence="3 4">
    <name type="scientific">Chitinimonas arctica</name>
    <dbReference type="NCBI Taxonomy" id="2594795"/>
    <lineage>
        <taxon>Bacteria</taxon>
        <taxon>Pseudomonadati</taxon>
        <taxon>Pseudomonadota</taxon>
        <taxon>Betaproteobacteria</taxon>
        <taxon>Neisseriales</taxon>
        <taxon>Chitinibacteraceae</taxon>
        <taxon>Chitinimonas</taxon>
    </lineage>
</organism>
<dbReference type="OrthoDB" id="8871309at2"/>
<dbReference type="InterPro" id="IPR029058">
    <property type="entry name" value="AB_hydrolase_fold"/>
</dbReference>
<dbReference type="RefSeq" id="WP_144278039.1">
    <property type="nucleotide sequence ID" value="NZ_CP041730.1"/>
</dbReference>
<accession>A0A516SEQ8</accession>
<keyword evidence="4" id="KW-1185">Reference proteome</keyword>
<dbReference type="InterPro" id="IPR000073">
    <property type="entry name" value="AB_hydrolase_1"/>
</dbReference>
<evidence type="ECO:0000259" key="2">
    <source>
        <dbReference type="Pfam" id="PF00561"/>
    </source>
</evidence>
<dbReference type="Proteomes" id="UP000317550">
    <property type="component" value="Chromosome"/>
</dbReference>
<evidence type="ECO:0000256" key="1">
    <source>
        <dbReference type="SAM" id="SignalP"/>
    </source>
</evidence>
<gene>
    <name evidence="3" type="ORF">FNU76_09865</name>
</gene>
<evidence type="ECO:0000313" key="3">
    <source>
        <dbReference type="EMBL" id="QDQ26645.1"/>
    </source>
</evidence>
<dbReference type="EMBL" id="CP041730">
    <property type="protein sequence ID" value="QDQ26645.1"/>
    <property type="molecule type" value="Genomic_DNA"/>
</dbReference>
<protein>
    <submittedName>
        <fullName evidence="3">Triacylglycerol lipase</fullName>
    </submittedName>
</protein>
<sequence length="309" mass="32375">MKRFATMLAALGLVLALPAPAMAASSGYTQTQYPIVLVHGLFGFDQALGVDYFYRIPGELRKGGAQVYVAQVSATNSTETRGEQLLSQVRNILAITGASKVNLIGHSHGAPTIRYVAGVAPQLVASVTSVGGVNKGSRVADVVRRTIPPGSVSETVAAGLARGLSALISVASGGSNLPQDPLAAMESLTTASMANFNARFPAGVPTSHCGEGAYNVNGVRYYSWSGGSTVTNIFDVSDAAMGLTGLVYGEPSDGLVGTCVSHLGQVLRDNYRMNHVDEMNHFFGIVHLFETSPVTVYRQQANRLKNAGL</sequence>
<dbReference type="Pfam" id="PF00561">
    <property type="entry name" value="Abhydrolase_1"/>
    <property type="match status" value="1"/>
</dbReference>
<feature type="chain" id="PRO_5021978062" evidence="1">
    <location>
        <begin position="24"/>
        <end position="309"/>
    </location>
</feature>
<dbReference type="SUPFAM" id="SSF53474">
    <property type="entry name" value="alpha/beta-Hydrolases"/>
    <property type="match status" value="1"/>
</dbReference>
<reference evidence="4" key="1">
    <citation type="submission" date="2019-07" db="EMBL/GenBank/DDBJ databases">
        <title>Chitinimonas sp. nov., isolated from Ny-Alesund, arctica soil.</title>
        <authorList>
            <person name="Xu Q."/>
            <person name="Peng F."/>
        </authorList>
    </citation>
    <scope>NUCLEOTIDE SEQUENCE [LARGE SCALE GENOMIC DNA]</scope>
    <source>
        <strain evidence="4">R3-44</strain>
    </source>
</reference>
<dbReference type="Gene3D" id="3.40.50.1820">
    <property type="entry name" value="alpha/beta hydrolase"/>
    <property type="match status" value="1"/>
</dbReference>
<dbReference type="AlphaFoldDB" id="A0A516SEQ8"/>